<gene>
    <name evidence="4" type="ORF">GCM10010170_012040</name>
</gene>
<dbReference type="SUPFAM" id="SSF55811">
    <property type="entry name" value="Nudix"/>
    <property type="match status" value="1"/>
</dbReference>
<keyword evidence="5" id="KW-1185">Reference proteome</keyword>
<dbReference type="InterPro" id="IPR000086">
    <property type="entry name" value="NUDIX_hydrolase_dom"/>
</dbReference>
<protein>
    <recommendedName>
        <fullName evidence="3">Nudix hydrolase domain-containing protein</fullName>
    </recommendedName>
</protein>
<evidence type="ECO:0000313" key="5">
    <source>
        <dbReference type="Proteomes" id="UP001501444"/>
    </source>
</evidence>
<dbReference type="Gene3D" id="3.90.79.10">
    <property type="entry name" value="Nucleoside Triphosphate Pyrophosphohydrolase"/>
    <property type="match status" value="1"/>
</dbReference>
<dbReference type="Proteomes" id="UP001501444">
    <property type="component" value="Unassembled WGS sequence"/>
</dbReference>
<proteinExistence type="predicted"/>
<reference evidence="4 5" key="1">
    <citation type="journal article" date="2019" name="Int. J. Syst. Evol. Microbiol.">
        <title>The Global Catalogue of Microorganisms (GCM) 10K type strain sequencing project: providing services to taxonomists for standard genome sequencing and annotation.</title>
        <authorList>
            <consortium name="The Broad Institute Genomics Platform"/>
            <consortium name="The Broad Institute Genome Sequencing Center for Infectious Disease"/>
            <person name="Wu L."/>
            <person name="Ma J."/>
        </authorList>
    </citation>
    <scope>NUCLEOTIDE SEQUENCE [LARGE SCALE GENOMIC DNA]</scope>
    <source>
        <strain evidence="4 5">JCM 3272</strain>
    </source>
</reference>
<comment type="caution">
    <text evidence="4">The sequence shown here is derived from an EMBL/GenBank/DDBJ whole genome shotgun (WGS) entry which is preliminary data.</text>
</comment>
<dbReference type="PANTHER" id="PTHR43046:SF2">
    <property type="entry name" value="8-OXO-DGTP DIPHOSPHATASE-RELATED"/>
    <property type="match status" value="1"/>
</dbReference>
<feature type="domain" description="Nudix hydrolase" evidence="3">
    <location>
        <begin position="195"/>
        <end position="316"/>
    </location>
</feature>
<evidence type="ECO:0000256" key="1">
    <source>
        <dbReference type="ARBA" id="ARBA00001946"/>
    </source>
</evidence>
<keyword evidence="2" id="KW-0378">Hydrolase</keyword>
<sequence>MFKYVYRNDKLDEPVFRLFRGGVPTVEQLRAAAVDDAVTDELVALIRRLDESGALAELRRLAGGPPPGQPLGYAGPAFFHHWTDNDMVITGPGGGILIDVHTAIATNKTAQSRLWVWKLLTSAWLDTADAYRVRTVGLYFARQGALVTWPVDELADILLEGGDRDAAREEFRALAERLRTQEHPPRVTGPLKPGRHTIAVTAVVMNDRGRVLVARRRDTGRWKVPGGVLGLDEPIPAGLRRTVEEKTGVVVEPERLTGVYQDVGLGIVALVFRAHIADGEPAPTHASAAVDWWPADRVGTELGQVFAVNVRDALVAGQVAVRLHDGASLLSEEAALLAS</sequence>
<name>A0ABN3FM19_9ACTN</name>
<dbReference type="PANTHER" id="PTHR43046">
    <property type="entry name" value="GDP-MANNOSE MANNOSYL HYDROLASE"/>
    <property type="match status" value="1"/>
</dbReference>
<evidence type="ECO:0000256" key="2">
    <source>
        <dbReference type="ARBA" id="ARBA00022801"/>
    </source>
</evidence>
<dbReference type="InterPro" id="IPR015797">
    <property type="entry name" value="NUDIX_hydrolase-like_dom_sf"/>
</dbReference>
<dbReference type="EMBL" id="BAAARV010000008">
    <property type="protein sequence ID" value="GAA2332925.1"/>
    <property type="molecule type" value="Genomic_DNA"/>
</dbReference>
<evidence type="ECO:0000313" key="4">
    <source>
        <dbReference type="EMBL" id="GAA2332925.1"/>
    </source>
</evidence>
<organism evidence="4 5">
    <name type="scientific">Dactylosporangium salmoneum</name>
    <dbReference type="NCBI Taxonomy" id="53361"/>
    <lineage>
        <taxon>Bacteria</taxon>
        <taxon>Bacillati</taxon>
        <taxon>Actinomycetota</taxon>
        <taxon>Actinomycetes</taxon>
        <taxon>Micromonosporales</taxon>
        <taxon>Micromonosporaceae</taxon>
        <taxon>Dactylosporangium</taxon>
    </lineage>
</organism>
<comment type="cofactor">
    <cofactor evidence="1">
        <name>Mg(2+)</name>
        <dbReference type="ChEBI" id="CHEBI:18420"/>
    </cofactor>
</comment>
<dbReference type="RefSeq" id="WP_344611219.1">
    <property type="nucleotide sequence ID" value="NZ_BAAARV010000008.1"/>
</dbReference>
<evidence type="ECO:0000259" key="3">
    <source>
        <dbReference type="PROSITE" id="PS51462"/>
    </source>
</evidence>
<dbReference type="PROSITE" id="PS51462">
    <property type="entry name" value="NUDIX"/>
    <property type="match status" value="1"/>
</dbReference>
<dbReference type="Pfam" id="PF00293">
    <property type="entry name" value="NUDIX"/>
    <property type="match status" value="1"/>
</dbReference>
<accession>A0ABN3FM19</accession>